<comment type="caution">
    <text evidence="2">The sequence shown here is derived from an EMBL/GenBank/DDBJ whole genome shotgun (WGS) entry which is preliminary data.</text>
</comment>
<dbReference type="AlphaFoldDB" id="A0A645JEI7"/>
<protein>
    <submittedName>
        <fullName evidence="2">Uncharacterized protein</fullName>
    </submittedName>
</protein>
<accession>A0A645JEI7</accession>
<gene>
    <name evidence="2" type="ORF">SDC9_209747</name>
</gene>
<reference evidence="2" key="1">
    <citation type="submission" date="2019-08" db="EMBL/GenBank/DDBJ databases">
        <authorList>
            <person name="Kucharzyk K."/>
            <person name="Murdoch R.W."/>
            <person name="Higgins S."/>
            <person name="Loffler F."/>
        </authorList>
    </citation>
    <scope>NUCLEOTIDE SEQUENCE</scope>
</reference>
<organism evidence="2">
    <name type="scientific">bioreactor metagenome</name>
    <dbReference type="NCBI Taxonomy" id="1076179"/>
    <lineage>
        <taxon>unclassified sequences</taxon>
        <taxon>metagenomes</taxon>
        <taxon>ecological metagenomes</taxon>
    </lineage>
</organism>
<evidence type="ECO:0000313" key="2">
    <source>
        <dbReference type="EMBL" id="MPN62001.1"/>
    </source>
</evidence>
<proteinExistence type="predicted"/>
<sequence>MHAVDKQRDQQTDDHFEGDGKERELHRIHERLTEIAVLDQGGIVFEQDKVGIVHAFEIVVIGKTVDQRKDERVRRHDQQHDQRWRDHCPREYALFHAKRLHIPCFRFVSFHVGNPLV</sequence>
<dbReference type="EMBL" id="VSSQ01139387">
    <property type="protein sequence ID" value="MPN62001.1"/>
    <property type="molecule type" value="Genomic_DNA"/>
</dbReference>
<evidence type="ECO:0000256" key="1">
    <source>
        <dbReference type="SAM" id="MobiDB-lite"/>
    </source>
</evidence>
<name>A0A645JEI7_9ZZZZ</name>
<feature type="region of interest" description="Disordered" evidence="1">
    <location>
        <begin position="1"/>
        <end position="23"/>
    </location>
</feature>